<gene>
    <name evidence="1" type="ORF">CSO01_30800</name>
</gene>
<reference evidence="1 2" key="1">
    <citation type="submission" date="2019-07" db="EMBL/GenBank/DDBJ databases">
        <title>Whole genome shotgun sequence of Cellulomonas soli NBRC 109434.</title>
        <authorList>
            <person name="Hosoyama A."/>
            <person name="Uohara A."/>
            <person name="Ohji S."/>
            <person name="Ichikawa N."/>
        </authorList>
    </citation>
    <scope>NUCLEOTIDE SEQUENCE [LARGE SCALE GENOMIC DNA]</scope>
    <source>
        <strain evidence="1 2">NBRC 109434</strain>
    </source>
</reference>
<name>A0A512PGP0_9CELL</name>
<protein>
    <recommendedName>
        <fullName evidence="3">Chemotaxis phosphatase CheX-like domain-containing protein</fullName>
    </recommendedName>
</protein>
<evidence type="ECO:0008006" key="3">
    <source>
        <dbReference type="Google" id="ProtNLM"/>
    </source>
</evidence>
<evidence type="ECO:0000313" key="1">
    <source>
        <dbReference type="EMBL" id="GEP70365.1"/>
    </source>
</evidence>
<dbReference type="AlphaFoldDB" id="A0A512PGP0"/>
<evidence type="ECO:0000313" key="2">
    <source>
        <dbReference type="Proteomes" id="UP000321798"/>
    </source>
</evidence>
<dbReference type="RefSeq" id="WP_146954158.1">
    <property type="nucleotide sequence ID" value="NZ_BAABBJ010000001.1"/>
</dbReference>
<proteinExistence type="predicted"/>
<comment type="caution">
    <text evidence="1">The sequence shown here is derived from an EMBL/GenBank/DDBJ whole genome shotgun (WGS) entry which is preliminary data.</text>
</comment>
<dbReference type="Proteomes" id="UP000321798">
    <property type="component" value="Unassembled WGS sequence"/>
</dbReference>
<dbReference type="OrthoDB" id="5244255at2"/>
<dbReference type="EMBL" id="BKAL01000013">
    <property type="protein sequence ID" value="GEP70365.1"/>
    <property type="molecule type" value="Genomic_DNA"/>
</dbReference>
<organism evidence="1 2">
    <name type="scientific">Cellulomonas soli</name>
    <dbReference type="NCBI Taxonomy" id="931535"/>
    <lineage>
        <taxon>Bacteria</taxon>
        <taxon>Bacillati</taxon>
        <taxon>Actinomycetota</taxon>
        <taxon>Actinomycetes</taxon>
        <taxon>Micrococcales</taxon>
        <taxon>Cellulomonadaceae</taxon>
        <taxon>Cellulomonas</taxon>
    </lineage>
</organism>
<sequence>MSQDTPLPNAKDVRELIMGLVGRDVEVLTGGGMVDPTSPSGALVGVYTDNRLALTALVIMDVPLAAYVGAALGLVPAAAAKDAAYEETLTDNLAENAGEILNVMASLFNAEGAPHVRLDATYQPRDPLPADIAQWVLAYVRRTDLDMKVEGYGSGKFSLLVI</sequence>
<accession>A0A512PGP0</accession>
<keyword evidence="2" id="KW-1185">Reference proteome</keyword>